<feature type="region of interest" description="Disordered" evidence="1">
    <location>
        <begin position="75"/>
        <end position="94"/>
    </location>
</feature>
<accession>A0A8J8SU24</accession>
<evidence type="ECO:0000313" key="2">
    <source>
        <dbReference type="EMBL" id="TNV70745.1"/>
    </source>
</evidence>
<evidence type="ECO:0000313" key="3">
    <source>
        <dbReference type="Proteomes" id="UP000785679"/>
    </source>
</evidence>
<keyword evidence="3" id="KW-1185">Reference proteome</keyword>
<proteinExistence type="predicted"/>
<sequence>MRHQSAILIRVFSASHALDISFTCFSSQIYLIQMCHILYGYKSLLSYQISSNHYIIKNAHNALQITASLLSASPSRASPQKLHQGPPKRHSLRQCQEVRVCSPWQDPYERRGDSD</sequence>
<gene>
    <name evidence="2" type="ORF">FGO68_gene5319</name>
</gene>
<dbReference type="EMBL" id="RRYP01033284">
    <property type="protein sequence ID" value="TNV70745.1"/>
    <property type="molecule type" value="Genomic_DNA"/>
</dbReference>
<evidence type="ECO:0000256" key="1">
    <source>
        <dbReference type="SAM" id="MobiDB-lite"/>
    </source>
</evidence>
<name>A0A8J8SU24_HALGN</name>
<reference evidence="2" key="1">
    <citation type="submission" date="2019-06" db="EMBL/GenBank/DDBJ databases">
        <authorList>
            <person name="Zheng W."/>
        </authorList>
    </citation>
    <scope>NUCLEOTIDE SEQUENCE</scope>
    <source>
        <strain evidence="2">QDHG01</strain>
    </source>
</reference>
<protein>
    <submittedName>
        <fullName evidence="2">Uncharacterized protein</fullName>
    </submittedName>
</protein>
<dbReference type="AlphaFoldDB" id="A0A8J8SU24"/>
<organism evidence="2 3">
    <name type="scientific">Halteria grandinella</name>
    <dbReference type="NCBI Taxonomy" id="5974"/>
    <lineage>
        <taxon>Eukaryota</taxon>
        <taxon>Sar</taxon>
        <taxon>Alveolata</taxon>
        <taxon>Ciliophora</taxon>
        <taxon>Intramacronucleata</taxon>
        <taxon>Spirotrichea</taxon>
        <taxon>Stichotrichia</taxon>
        <taxon>Sporadotrichida</taxon>
        <taxon>Halteriidae</taxon>
        <taxon>Halteria</taxon>
    </lineage>
</organism>
<dbReference type="Proteomes" id="UP000785679">
    <property type="component" value="Unassembled WGS sequence"/>
</dbReference>
<comment type="caution">
    <text evidence="2">The sequence shown here is derived from an EMBL/GenBank/DDBJ whole genome shotgun (WGS) entry which is preliminary data.</text>
</comment>